<gene>
    <name evidence="2" type="ORF">DRP53_05885</name>
</gene>
<dbReference type="Pfam" id="PF08984">
    <property type="entry name" value="DUF1858"/>
    <property type="match status" value="1"/>
</dbReference>
<dbReference type="PANTHER" id="PTHR39341">
    <property type="entry name" value="BSL7085 PROTEIN"/>
    <property type="match status" value="1"/>
</dbReference>
<sequence length="65" mass="7163">MITKDSSVEEVITRFPDAVAIFIKHGLPCLVCGEPFWGTIEELARKYGVDVDLLIAELNKLGDGE</sequence>
<dbReference type="InterPro" id="IPR038062">
    <property type="entry name" value="ScdA-like_N_sf"/>
</dbReference>
<accession>A0A660SH98</accession>
<protein>
    <submittedName>
        <fullName evidence="2">Disulfide oxidoreductase</fullName>
    </submittedName>
</protein>
<evidence type="ECO:0000313" key="2">
    <source>
        <dbReference type="EMBL" id="RKX70185.1"/>
    </source>
</evidence>
<organism evidence="2 3">
    <name type="scientific">candidate division WOR-3 bacterium</name>
    <dbReference type="NCBI Taxonomy" id="2052148"/>
    <lineage>
        <taxon>Bacteria</taxon>
        <taxon>Bacteria division WOR-3</taxon>
    </lineage>
</organism>
<dbReference type="PANTHER" id="PTHR39341:SF1">
    <property type="entry name" value="DUF1858 DOMAIN-CONTAINING PROTEIN"/>
    <property type="match status" value="1"/>
</dbReference>
<dbReference type="AlphaFoldDB" id="A0A660SH98"/>
<dbReference type="InterPro" id="IPR015077">
    <property type="entry name" value="DUF1858"/>
</dbReference>
<dbReference type="Gene3D" id="1.10.3910.10">
    <property type="entry name" value="SP0561-like"/>
    <property type="match status" value="1"/>
</dbReference>
<dbReference type="Proteomes" id="UP000268469">
    <property type="component" value="Unassembled WGS sequence"/>
</dbReference>
<dbReference type="NCBIfam" id="TIGR03980">
    <property type="entry name" value="prismane_assoc"/>
    <property type="match status" value="1"/>
</dbReference>
<dbReference type="SUPFAM" id="SSF140683">
    <property type="entry name" value="SP0561-like"/>
    <property type="match status" value="1"/>
</dbReference>
<dbReference type="InterPro" id="IPR023883">
    <property type="entry name" value="CHP03980_redox-disulphide"/>
</dbReference>
<proteinExistence type="predicted"/>
<feature type="domain" description="DUF1858" evidence="1">
    <location>
        <begin position="2"/>
        <end position="55"/>
    </location>
</feature>
<dbReference type="EMBL" id="QNBE01000048">
    <property type="protein sequence ID" value="RKX70185.1"/>
    <property type="molecule type" value="Genomic_DNA"/>
</dbReference>
<comment type="caution">
    <text evidence="2">The sequence shown here is derived from an EMBL/GenBank/DDBJ whole genome shotgun (WGS) entry which is preliminary data.</text>
</comment>
<name>A0A660SH98_UNCW3</name>
<evidence type="ECO:0000313" key="3">
    <source>
        <dbReference type="Proteomes" id="UP000268469"/>
    </source>
</evidence>
<evidence type="ECO:0000259" key="1">
    <source>
        <dbReference type="Pfam" id="PF08984"/>
    </source>
</evidence>
<reference evidence="2 3" key="1">
    <citation type="submission" date="2018-06" db="EMBL/GenBank/DDBJ databases">
        <title>Extensive metabolic versatility and redundancy in microbially diverse, dynamic hydrothermal sediments.</title>
        <authorList>
            <person name="Dombrowski N."/>
            <person name="Teske A."/>
            <person name="Baker B.J."/>
        </authorList>
    </citation>
    <scope>NUCLEOTIDE SEQUENCE [LARGE SCALE GENOMIC DNA]</scope>
    <source>
        <strain evidence="2">B36_G15</strain>
    </source>
</reference>